<dbReference type="RefSeq" id="YP_009277757.1">
    <property type="nucleotide sequence ID" value="NC_031001.1"/>
</dbReference>
<protein>
    <submittedName>
        <fullName evidence="1">Uncharacterized protein</fullName>
    </submittedName>
</protein>
<keyword evidence="2" id="KW-1185">Reference proteome</keyword>
<sequence>MEELRCDGKLHGILKGKFLEVKCGSRRCGAKQGVTVFHLFHTESGALLSTTKKREEGKTPE</sequence>
<dbReference type="KEGG" id="vg:29078285"/>
<evidence type="ECO:0000313" key="2">
    <source>
        <dbReference type="Proteomes" id="UP000204083"/>
    </source>
</evidence>
<proteinExistence type="predicted"/>
<dbReference type="EMBL" id="KX557285">
    <property type="protein sequence ID" value="AOE44830.1"/>
    <property type="molecule type" value="Genomic_DNA"/>
</dbReference>
<gene>
    <name evidence="1" type="primary">18</name>
    <name evidence="1" type="ORF">SEA_TERAPIN_18</name>
</gene>
<dbReference type="GeneID" id="29078285"/>
<dbReference type="Proteomes" id="UP000204083">
    <property type="component" value="Segment"/>
</dbReference>
<reference evidence="1 2" key="1">
    <citation type="submission" date="2016-07" db="EMBL/GenBank/DDBJ databases">
        <authorList>
            <person name="Montgomery M.T."/>
            <person name="Pope W.H."/>
            <person name="Garlena R.A."/>
            <person name="Russell D.A."/>
            <person name="Jacobs-Sera D."/>
            <person name="Hendrix R.W."/>
            <person name="Hatfull G.F."/>
        </authorList>
    </citation>
    <scope>NUCLEOTIDE SEQUENCE [LARGE SCALE GENOMIC DNA]</scope>
</reference>
<accession>A0A1B3B1D1</accession>
<organism evidence="1 2">
    <name type="scientific">Gordonia phage Terapin</name>
    <dbReference type="NCBI Taxonomy" id="1887654"/>
    <lineage>
        <taxon>Viruses</taxon>
        <taxon>Duplodnaviria</taxon>
        <taxon>Heunggongvirae</taxon>
        <taxon>Uroviricota</taxon>
        <taxon>Caudoviricetes</taxon>
        <taxon>Terapinvirus</taxon>
        <taxon>Terapinvirus terapin</taxon>
    </lineage>
</organism>
<name>A0A1B3B1D1_9CAUD</name>
<evidence type="ECO:0000313" key="1">
    <source>
        <dbReference type="EMBL" id="AOE44830.1"/>
    </source>
</evidence>